<feature type="repeat" description="Solcar" evidence="9">
    <location>
        <begin position="619"/>
        <end position="705"/>
    </location>
</feature>
<dbReference type="PANTHER" id="PTHR45624">
    <property type="entry name" value="MITOCHONDRIAL BASIC AMINO ACIDS TRANSPORTER-RELATED"/>
    <property type="match status" value="1"/>
</dbReference>
<dbReference type="Gene3D" id="1.50.40.10">
    <property type="entry name" value="Mitochondrial carrier domain"/>
    <property type="match status" value="1"/>
</dbReference>
<proteinExistence type="inferred from homology"/>
<dbReference type="InterPro" id="IPR023395">
    <property type="entry name" value="MCP_dom_sf"/>
</dbReference>
<dbReference type="AlphaFoldDB" id="A0AAD3DBV7"/>
<comment type="caution">
    <text evidence="10">The sequence shown here is derived from an EMBL/GenBank/DDBJ whole genome shotgun (WGS) entry which is preliminary data.</text>
</comment>
<gene>
    <name evidence="10" type="ORF">CTEN210_18019</name>
</gene>
<protein>
    <submittedName>
        <fullName evidence="10">Uncharacterized protein</fullName>
    </submittedName>
</protein>
<keyword evidence="5" id="KW-0677">Repeat</keyword>
<comment type="similarity">
    <text evidence="2">Belongs to the mitochondrial carrier (TC 2.A.29) family.</text>
</comment>
<dbReference type="PANTHER" id="PTHR45624:SF10">
    <property type="entry name" value="SLC (SOLUTE CARRIER) HOMOLOG"/>
    <property type="match status" value="1"/>
</dbReference>
<evidence type="ECO:0000313" key="10">
    <source>
        <dbReference type="EMBL" id="GFH61543.1"/>
    </source>
</evidence>
<dbReference type="InterPro" id="IPR050567">
    <property type="entry name" value="Mitochondrial_Carrier"/>
</dbReference>
<feature type="repeat" description="Solcar" evidence="9">
    <location>
        <begin position="529"/>
        <end position="613"/>
    </location>
</feature>
<evidence type="ECO:0000256" key="7">
    <source>
        <dbReference type="ARBA" id="ARBA00023128"/>
    </source>
</evidence>
<evidence type="ECO:0000256" key="4">
    <source>
        <dbReference type="ARBA" id="ARBA00022692"/>
    </source>
</evidence>
<evidence type="ECO:0000256" key="6">
    <source>
        <dbReference type="ARBA" id="ARBA00022989"/>
    </source>
</evidence>
<evidence type="ECO:0000256" key="8">
    <source>
        <dbReference type="ARBA" id="ARBA00023136"/>
    </source>
</evidence>
<reference evidence="10 11" key="1">
    <citation type="journal article" date="2021" name="Sci. Rep.">
        <title>The genome of the diatom Chaetoceros tenuissimus carries an ancient integrated fragment of an extant virus.</title>
        <authorList>
            <person name="Hongo Y."/>
            <person name="Kimura K."/>
            <person name="Takaki Y."/>
            <person name="Yoshida Y."/>
            <person name="Baba S."/>
            <person name="Kobayashi G."/>
            <person name="Nagasaki K."/>
            <person name="Hano T."/>
            <person name="Tomaru Y."/>
        </authorList>
    </citation>
    <scope>NUCLEOTIDE SEQUENCE [LARGE SCALE GENOMIC DNA]</scope>
    <source>
        <strain evidence="10 11">NIES-3715</strain>
    </source>
</reference>
<comment type="subcellular location">
    <subcellularLocation>
        <location evidence="1">Mitochondrion membrane</location>
        <topology evidence="1">Multi-pass membrane protein</topology>
    </subcellularLocation>
</comment>
<name>A0AAD3DBV7_9STRA</name>
<keyword evidence="4 9" id="KW-0812">Transmembrane</keyword>
<evidence type="ECO:0000256" key="3">
    <source>
        <dbReference type="ARBA" id="ARBA00022448"/>
    </source>
</evidence>
<evidence type="ECO:0000256" key="5">
    <source>
        <dbReference type="ARBA" id="ARBA00022737"/>
    </source>
</evidence>
<evidence type="ECO:0000256" key="2">
    <source>
        <dbReference type="ARBA" id="ARBA00006375"/>
    </source>
</evidence>
<organism evidence="10 11">
    <name type="scientific">Chaetoceros tenuissimus</name>
    <dbReference type="NCBI Taxonomy" id="426638"/>
    <lineage>
        <taxon>Eukaryota</taxon>
        <taxon>Sar</taxon>
        <taxon>Stramenopiles</taxon>
        <taxon>Ochrophyta</taxon>
        <taxon>Bacillariophyta</taxon>
        <taxon>Coscinodiscophyceae</taxon>
        <taxon>Chaetocerotophycidae</taxon>
        <taxon>Chaetocerotales</taxon>
        <taxon>Chaetocerotaceae</taxon>
        <taxon>Chaetoceros</taxon>
    </lineage>
</organism>
<sequence>MQFLRPQQQRRGTASKKKLATSFMLSACAVYLLGLQPSQVTRYLSSNQVDLSEFQIDSYPLIDSDIRREDVIQKVKEIRGELDNEDFDEEAARIPIDQMFYMNLDEDIENKQKMEDCLSWFLPNRGIQFYRVPLFKGLPYVCAFEDEEKCIRESGKVDTLLHLMQSNKFKKHGVSLVLQDDIEIKDMHRLRLAANLVPDDWDVIRFDCPLESDNNLPNLNNYVFQTNQGREIQPFVDNSRVMLLRDDKFDKIAEAINVSPRIELDAALSWKHLNSYCVNVGIGHRFEITKPRPVIYTFFSPVDENAKHDDLIDLWKKEWESFGFEPRILTIDDAMKNPFYETMKAEVEQVFQTDVYNAYCLYRYLAMANVGGIMTDYDTMPLHFPIEEAIGETLVNDGKFTSYEIHVPSLISASKEEWQHVAQLLTEQISKSEAWKKTDMYLLKEIGEDDSNDVDLWRMGNQNVMINIPYVKDEKQKLDCHWLQSKRTMHMSHRLTSDIRKFSDEYGLDDVFKHGSRTQIVEAIMNDFRAQCLGYGNAMEIQVVGTVIGYPLDLVKTRMQTAESTNTSFLRVGARIARKEGITSLYKGMAPPLISLAILNTGNFTSYNYFRSLINADRGWDIRNGIAGSFGCWGSIVSTVEHMLKTQMQLDNVSSKRFRGSWHCLTTLVQEKGFSVIYTGHAVNTVREAVFLGSYFYTYEGLRVLLQDACEKSNLVEKGEIAAWTIPVAGGISGAWSWFVSFPLDCIKAGVQGQDLSRLTPQVNSNGEVIGSQKLKSMDVLKDLLNTKGWRGLYNGVTPSIMRAFIVSGSRFSAYEIAVKTFGKYFQ</sequence>
<dbReference type="GO" id="GO:0031966">
    <property type="term" value="C:mitochondrial membrane"/>
    <property type="evidence" value="ECO:0007669"/>
    <property type="project" value="UniProtKB-SubCell"/>
</dbReference>
<dbReference type="SUPFAM" id="SSF103506">
    <property type="entry name" value="Mitochondrial carrier"/>
    <property type="match status" value="1"/>
</dbReference>
<evidence type="ECO:0000313" key="11">
    <source>
        <dbReference type="Proteomes" id="UP001054902"/>
    </source>
</evidence>
<dbReference type="EMBL" id="BLLK01000074">
    <property type="protein sequence ID" value="GFH61543.1"/>
    <property type="molecule type" value="Genomic_DNA"/>
</dbReference>
<dbReference type="InterPro" id="IPR018108">
    <property type="entry name" value="MCP_transmembrane"/>
</dbReference>
<keyword evidence="7" id="KW-0496">Mitochondrion</keyword>
<feature type="repeat" description="Solcar" evidence="9">
    <location>
        <begin position="721"/>
        <end position="821"/>
    </location>
</feature>
<evidence type="ECO:0000256" key="9">
    <source>
        <dbReference type="PROSITE-ProRule" id="PRU00282"/>
    </source>
</evidence>
<dbReference type="Proteomes" id="UP001054902">
    <property type="component" value="Unassembled WGS sequence"/>
</dbReference>
<keyword evidence="6" id="KW-1133">Transmembrane helix</keyword>
<keyword evidence="8 9" id="KW-0472">Membrane</keyword>
<dbReference type="GO" id="GO:0022857">
    <property type="term" value="F:transmembrane transporter activity"/>
    <property type="evidence" value="ECO:0007669"/>
    <property type="project" value="TreeGrafter"/>
</dbReference>
<dbReference type="PROSITE" id="PS50920">
    <property type="entry name" value="SOLCAR"/>
    <property type="match status" value="3"/>
</dbReference>
<keyword evidence="11" id="KW-1185">Reference proteome</keyword>
<accession>A0AAD3DBV7</accession>
<dbReference type="Pfam" id="PF00153">
    <property type="entry name" value="Mito_carr"/>
    <property type="match status" value="3"/>
</dbReference>
<evidence type="ECO:0000256" key="1">
    <source>
        <dbReference type="ARBA" id="ARBA00004225"/>
    </source>
</evidence>
<keyword evidence="3" id="KW-0813">Transport</keyword>